<feature type="transmembrane region" description="Helical" evidence="1">
    <location>
        <begin position="127"/>
        <end position="147"/>
    </location>
</feature>
<sequence length="195" mass="22579">MSTRIIEDEHNDYMRSFFMQSTSRTRLCYYAELVFTLIILICAFLEAFVYDAVSIGVVLLIGAYATLLLYFIMYFGCVYNCVALLSLHTYITILVGFTCWVGVLHPLLFESVMYSSVQNNRELVYKYYSFLIIYGCLMGCWAASSYSRWKEIKSVEKSHLDHLIKLLLSIKKVSKDIPMEGKKYSLKPKDVYSLS</sequence>
<dbReference type="Proteomes" id="UP001152747">
    <property type="component" value="Unassembled WGS sequence"/>
</dbReference>
<keyword evidence="1" id="KW-0812">Transmembrane</keyword>
<proteinExistence type="predicted"/>
<gene>
    <name evidence="2" type="ORF">CAMP_LOCUS13816</name>
</gene>
<feature type="transmembrane region" description="Helical" evidence="1">
    <location>
        <begin position="87"/>
        <end position="107"/>
    </location>
</feature>
<dbReference type="AlphaFoldDB" id="A0A9P1N631"/>
<organism evidence="2 3">
    <name type="scientific">Caenorhabditis angaria</name>
    <dbReference type="NCBI Taxonomy" id="860376"/>
    <lineage>
        <taxon>Eukaryota</taxon>
        <taxon>Metazoa</taxon>
        <taxon>Ecdysozoa</taxon>
        <taxon>Nematoda</taxon>
        <taxon>Chromadorea</taxon>
        <taxon>Rhabditida</taxon>
        <taxon>Rhabditina</taxon>
        <taxon>Rhabditomorpha</taxon>
        <taxon>Rhabditoidea</taxon>
        <taxon>Rhabditidae</taxon>
        <taxon>Peloderinae</taxon>
        <taxon>Caenorhabditis</taxon>
    </lineage>
</organism>
<feature type="transmembrane region" description="Helical" evidence="1">
    <location>
        <begin position="27"/>
        <end position="49"/>
    </location>
</feature>
<evidence type="ECO:0000256" key="1">
    <source>
        <dbReference type="SAM" id="Phobius"/>
    </source>
</evidence>
<feature type="transmembrane region" description="Helical" evidence="1">
    <location>
        <begin position="55"/>
        <end position="75"/>
    </location>
</feature>
<comment type="caution">
    <text evidence="2">The sequence shown here is derived from an EMBL/GenBank/DDBJ whole genome shotgun (WGS) entry which is preliminary data.</text>
</comment>
<accession>A0A9P1N631</accession>
<evidence type="ECO:0000313" key="3">
    <source>
        <dbReference type="Proteomes" id="UP001152747"/>
    </source>
</evidence>
<protein>
    <submittedName>
        <fullName evidence="2">Uncharacterized protein</fullName>
    </submittedName>
</protein>
<keyword evidence="1" id="KW-1133">Transmembrane helix</keyword>
<dbReference type="OrthoDB" id="5781746at2759"/>
<keyword evidence="1" id="KW-0472">Membrane</keyword>
<reference evidence="2" key="1">
    <citation type="submission" date="2022-11" db="EMBL/GenBank/DDBJ databases">
        <authorList>
            <person name="Kikuchi T."/>
        </authorList>
    </citation>
    <scope>NUCLEOTIDE SEQUENCE</scope>
    <source>
        <strain evidence="2">PS1010</strain>
    </source>
</reference>
<name>A0A9P1N631_9PELO</name>
<evidence type="ECO:0000313" key="2">
    <source>
        <dbReference type="EMBL" id="CAI5451179.1"/>
    </source>
</evidence>
<keyword evidence="3" id="KW-1185">Reference proteome</keyword>
<dbReference type="EMBL" id="CANHGI010000005">
    <property type="protein sequence ID" value="CAI5451179.1"/>
    <property type="molecule type" value="Genomic_DNA"/>
</dbReference>